<dbReference type="Gene3D" id="3.90.470.20">
    <property type="entry name" value="4'-phosphopantetheinyl transferase domain"/>
    <property type="match status" value="2"/>
</dbReference>
<dbReference type="PANTHER" id="PTHR12215:SF10">
    <property type="entry name" value="L-AMINOADIPATE-SEMIALDEHYDE DEHYDROGENASE-PHOSPHOPANTETHEINYL TRANSFERASE"/>
    <property type="match status" value="1"/>
</dbReference>
<evidence type="ECO:0000313" key="5">
    <source>
        <dbReference type="EMBL" id="GMN69613.1"/>
    </source>
</evidence>
<dbReference type="FunFam" id="3.90.470.20:FF:000003">
    <property type="entry name" value="L-aminoadipate-semialdehyde dehydrogenase-phosphopantetheinyl transferase"/>
    <property type="match status" value="1"/>
</dbReference>
<dbReference type="SUPFAM" id="SSF56214">
    <property type="entry name" value="4'-phosphopantetheinyl transferase"/>
    <property type="match status" value="2"/>
</dbReference>
<accession>A0AA88E999</accession>
<gene>
    <name evidence="5" type="ORF">TIFTF001_038657</name>
</gene>
<dbReference type="InterPro" id="IPR008278">
    <property type="entry name" value="4-PPantetheinyl_Trfase_dom"/>
</dbReference>
<sequence length="399" mass="45349">MEKGVQRWAVDISKWDPTPQDFSFALSLLPLHDHNSVIRFVRSEDRKRALVSRLLQYALVHEVLGISIDEIVIKRTLEGKPYLEYGEIVTEFPNFNFNTSHHGDYVAIASDPLCLVGLDIVSPVIPWKETVIDFIYNFSTYFSSFEWDNIVAAGTCDDILIEFYRYWSLKEAYVKAIGSGITHGLDKVEFHHRSWFNISIKTAGRVMPEWRFWLSELGKGHLVSVARGHPKSAVESYKRTLKHVEFEEDEYHKGLHLPNVEFNFQTVEQLVQVLCKAVYSIPRTPNTEGKGSTQILNPRSLRLLTISKSSSSEIGAVRLASNGVDSVEDKSLNSKTMELGELHAFLPASAVQLHLPTGKSELYGSRNVILELCRKTKKREMNWRGFNQLGGASQGKRIH</sequence>
<dbReference type="FunFam" id="3.90.470.20:FF:000013">
    <property type="entry name" value="L-aminoadipate-semialdehyde dehydrogenase-phosphopantetheinyl transferase"/>
    <property type="match status" value="1"/>
</dbReference>
<dbReference type="EC" id="2.7.8.7" evidence="1"/>
<proteinExistence type="predicted"/>
<dbReference type="EMBL" id="BTGU01000889">
    <property type="protein sequence ID" value="GMN69613.1"/>
    <property type="molecule type" value="Genomic_DNA"/>
</dbReference>
<protein>
    <recommendedName>
        <fullName evidence="1">holo-[acyl-carrier-protein] synthase</fullName>
        <ecNumber evidence="1">2.7.8.7</ecNumber>
    </recommendedName>
</protein>
<dbReference type="GO" id="GO:0019878">
    <property type="term" value="P:lysine biosynthetic process via aminoadipic acid"/>
    <property type="evidence" value="ECO:0007669"/>
    <property type="project" value="TreeGrafter"/>
</dbReference>
<keyword evidence="6" id="KW-1185">Reference proteome</keyword>
<dbReference type="InterPro" id="IPR037143">
    <property type="entry name" value="4-PPantetheinyl_Trfase_dom_sf"/>
</dbReference>
<dbReference type="PANTHER" id="PTHR12215">
    <property type="entry name" value="PHOSPHOPANTETHEINE TRANSFERASE"/>
    <property type="match status" value="1"/>
</dbReference>
<comment type="caution">
    <text evidence="5">The sequence shown here is derived from an EMBL/GenBank/DDBJ whole genome shotgun (WGS) entry which is preliminary data.</text>
</comment>
<evidence type="ECO:0000313" key="6">
    <source>
        <dbReference type="Proteomes" id="UP001187192"/>
    </source>
</evidence>
<dbReference type="InterPro" id="IPR055066">
    <property type="entry name" value="AASDHPPT_N"/>
</dbReference>
<dbReference type="GO" id="GO:0008897">
    <property type="term" value="F:holo-[acyl-carrier-protein] synthase activity"/>
    <property type="evidence" value="ECO:0007669"/>
    <property type="project" value="UniProtKB-EC"/>
</dbReference>
<evidence type="ECO:0000256" key="2">
    <source>
        <dbReference type="ARBA" id="ARBA00022679"/>
    </source>
</evidence>
<reference evidence="5" key="1">
    <citation type="submission" date="2023-07" db="EMBL/GenBank/DDBJ databases">
        <title>draft genome sequence of fig (Ficus carica).</title>
        <authorList>
            <person name="Takahashi T."/>
            <person name="Nishimura K."/>
        </authorList>
    </citation>
    <scope>NUCLEOTIDE SEQUENCE</scope>
</reference>
<evidence type="ECO:0000259" key="4">
    <source>
        <dbReference type="Pfam" id="PF22624"/>
    </source>
</evidence>
<name>A0AA88E999_FICCA</name>
<dbReference type="Pfam" id="PF22624">
    <property type="entry name" value="AASDHPPT_N"/>
    <property type="match status" value="1"/>
</dbReference>
<evidence type="ECO:0000256" key="1">
    <source>
        <dbReference type="ARBA" id="ARBA00013172"/>
    </source>
</evidence>
<dbReference type="GO" id="GO:0005829">
    <property type="term" value="C:cytosol"/>
    <property type="evidence" value="ECO:0007669"/>
    <property type="project" value="TreeGrafter"/>
</dbReference>
<keyword evidence="2" id="KW-0808">Transferase</keyword>
<feature type="domain" description="4'-phosphopantetheinyl transferase" evidence="3">
    <location>
        <begin position="116"/>
        <end position="225"/>
    </location>
</feature>
<evidence type="ECO:0000259" key="3">
    <source>
        <dbReference type="Pfam" id="PF01648"/>
    </source>
</evidence>
<dbReference type="InterPro" id="IPR050559">
    <property type="entry name" value="P-Pant_transferase_sf"/>
</dbReference>
<dbReference type="AlphaFoldDB" id="A0AA88E999"/>
<dbReference type="GO" id="GO:0000287">
    <property type="term" value="F:magnesium ion binding"/>
    <property type="evidence" value="ECO:0007669"/>
    <property type="project" value="InterPro"/>
</dbReference>
<dbReference type="Proteomes" id="UP001187192">
    <property type="component" value="Unassembled WGS sequence"/>
</dbReference>
<dbReference type="Pfam" id="PF01648">
    <property type="entry name" value="ACPS"/>
    <property type="match status" value="1"/>
</dbReference>
<organism evidence="5 6">
    <name type="scientific">Ficus carica</name>
    <name type="common">Common fig</name>
    <dbReference type="NCBI Taxonomy" id="3494"/>
    <lineage>
        <taxon>Eukaryota</taxon>
        <taxon>Viridiplantae</taxon>
        <taxon>Streptophyta</taxon>
        <taxon>Embryophyta</taxon>
        <taxon>Tracheophyta</taxon>
        <taxon>Spermatophyta</taxon>
        <taxon>Magnoliopsida</taxon>
        <taxon>eudicotyledons</taxon>
        <taxon>Gunneridae</taxon>
        <taxon>Pentapetalae</taxon>
        <taxon>rosids</taxon>
        <taxon>fabids</taxon>
        <taxon>Rosales</taxon>
        <taxon>Moraceae</taxon>
        <taxon>Ficeae</taxon>
        <taxon>Ficus</taxon>
    </lineage>
</organism>
<feature type="domain" description="4'-phosphopantetheinyl transferase N-terminal" evidence="4">
    <location>
        <begin position="13"/>
        <end position="112"/>
    </location>
</feature>